<reference evidence="12 13" key="1">
    <citation type="journal article" date="2015" name="Nature">
        <title>rRNA introns, odd ribosomes, and small enigmatic genomes across a large radiation of phyla.</title>
        <authorList>
            <person name="Brown C.T."/>
            <person name="Hug L.A."/>
            <person name="Thomas B.C."/>
            <person name="Sharon I."/>
            <person name="Castelle C.J."/>
            <person name="Singh A."/>
            <person name="Wilkins M.J."/>
            <person name="Williams K.H."/>
            <person name="Banfield J.F."/>
        </authorList>
    </citation>
    <scope>NUCLEOTIDE SEQUENCE [LARGE SCALE GENOMIC DNA]</scope>
</reference>
<dbReference type="SUPFAM" id="SSF48024">
    <property type="entry name" value="N-terminal domain of DnaB helicase"/>
    <property type="match status" value="1"/>
</dbReference>
<evidence type="ECO:0000256" key="4">
    <source>
        <dbReference type="ARBA" id="ARBA00022801"/>
    </source>
</evidence>
<comment type="similarity">
    <text evidence="1">Belongs to the helicase family. DnaB subfamily.</text>
</comment>
<evidence type="ECO:0000256" key="6">
    <source>
        <dbReference type="ARBA" id="ARBA00022840"/>
    </source>
</evidence>
<keyword evidence="6" id="KW-0067">ATP-binding</keyword>
<dbReference type="SUPFAM" id="SSF52540">
    <property type="entry name" value="P-loop containing nucleoside triphosphate hydrolases"/>
    <property type="match status" value="1"/>
</dbReference>
<organism evidence="12 13">
    <name type="scientific">Candidatus Giovannonibacteria bacterium GW2011_GWF2_42_19</name>
    <dbReference type="NCBI Taxonomy" id="1618659"/>
    <lineage>
        <taxon>Bacteria</taxon>
        <taxon>Candidatus Giovannoniibacteriota</taxon>
    </lineage>
</organism>
<evidence type="ECO:0000256" key="1">
    <source>
        <dbReference type="ARBA" id="ARBA00008428"/>
    </source>
</evidence>
<dbReference type="GO" id="GO:0016787">
    <property type="term" value="F:hydrolase activity"/>
    <property type="evidence" value="ECO:0007669"/>
    <property type="project" value="UniProtKB-KW"/>
</dbReference>
<keyword evidence="3" id="KW-0547">Nucleotide-binding</keyword>
<feature type="domain" description="SF4 helicase" evidence="11">
    <location>
        <begin position="178"/>
        <end position="318"/>
    </location>
</feature>
<keyword evidence="2" id="KW-0235">DNA replication</keyword>
<dbReference type="EMBL" id="LCDF01000010">
    <property type="protein sequence ID" value="KKS48275.1"/>
    <property type="molecule type" value="Genomic_DNA"/>
</dbReference>
<dbReference type="InterPro" id="IPR027417">
    <property type="entry name" value="P-loop_NTPase"/>
</dbReference>
<evidence type="ECO:0000313" key="13">
    <source>
        <dbReference type="Proteomes" id="UP000034036"/>
    </source>
</evidence>
<keyword evidence="8" id="KW-0413">Isomerase</keyword>
<evidence type="ECO:0000256" key="8">
    <source>
        <dbReference type="ARBA" id="ARBA00023235"/>
    </source>
</evidence>
<dbReference type="GO" id="GO:0005524">
    <property type="term" value="F:ATP binding"/>
    <property type="evidence" value="ECO:0007669"/>
    <property type="project" value="UniProtKB-KW"/>
</dbReference>
<dbReference type="PATRIC" id="fig|1618659.3.peg.415"/>
<dbReference type="GO" id="GO:0005829">
    <property type="term" value="C:cytosol"/>
    <property type="evidence" value="ECO:0007669"/>
    <property type="project" value="TreeGrafter"/>
</dbReference>
<gene>
    <name evidence="12" type="ORF">UV11_C0010G0006</name>
</gene>
<accession>A0A0G0ZHS0</accession>
<evidence type="ECO:0000256" key="2">
    <source>
        <dbReference type="ARBA" id="ARBA00022705"/>
    </source>
</evidence>
<evidence type="ECO:0000256" key="10">
    <source>
        <dbReference type="ARBA" id="ARBA00048954"/>
    </source>
</evidence>
<proteinExistence type="inferred from homology"/>
<evidence type="ECO:0000313" key="12">
    <source>
        <dbReference type="EMBL" id="KKS48275.1"/>
    </source>
</evidence>
<dbReference type="PANTHER" id="PTHR30153">
    <property type="entry name" value="REPLICATIVE DNA HELICASE DNAB"/>
    <property type="match status" value="1"/>
</dbReference>
<keyword evidence="5 12" id="KW-0347">Helicase</keyword>
<dbReference type="Proteomes" id="UP000034036">
    <property type="component" value="Unassembled WGS sequence"/>
</dbReference>
<dbReference type="PANTHER" id="PTHR30153:SF2">
    <property type="entry name" value="REPLICATIVE DNA HELICASE"/>
    <property type="match status" value="1"/>
</dbReference>
<comment type="catalytic activity">
    <reaction evidence="10">
        <text>ATP + H2O = ADP + phosphate + H(+)</text>
        <dbReference type="Rhea" id="RHEA:13065"/>
        <dbReference type="ChEBI" id="CHEBI:15377"/>
        <dbReference type="ChEBI" id="CHEBI:15378"/>
        <dbReference type="ChEBI" id="CHEBI:30616"/>
        <dbReference type="ChEBI" id="CHEBI:43474"/>
        <dbReference type="ChEBI" id="CHEBI:456216"/>
        <dbReference type="EC" id="5.6.2.3"/>
    </reaction>
</comment>
<evidence type="ECO:0000259" key="11">
    <source>
        <dbReference type="PROSITE" id="PS51199"/>
    </source>
</evidence>
<evidence type="ECO:0000256" key="7">
    <source>
        <dbReference type="ARBA" id="ARBA00023125"/>
    </source>
</evidence>
<keyword evidence="7" id="KW-0238">DNA-binding</keyword>
<dbReference type="GO" id="GO:0003677">
    <property type="term" value="F:DNA binding"/>
    <property type="evidence" value="ECO:0007669"/>
    <property type="project" value="UniProtKB-KW"/>
</dbReference>
<dbReference type="STRING" id="1618659.UV11_C0010G0006"/>
<evidence type="ECO:0000256" key="9">
    <source>
        <dbReference type="ARBA" id="ARBA00044969"/>
    </source>
</evidence>
<evidence type="ECO:0000256" key="5">
    <source>
        <dbReference type="ARBA" id="ARBA00022806"/>
    </source>
</evidence>
<dbReference type="InterPro" id="IPR007693">
    <property type="entry name" value="DNA_helicase_DnaB-like_N"/>
</dbReference>
<dbReference type="InterPro" id="IPR016136">
    <property type="entry name" value="DNA_helicase_N/primase_C"/>
</dbReference>
<comment type="caution">
    <text evidence="12">The sequence shown here is derived from an EMBL/GenBank/DDBJ whole genome shotgun (WGS) entry which is preliminary data.</text>
</comment>
<dbReference type="Pfam" id="PF03796">
    <property type="entry name" value="DnaB_C"/>
    <property type="match status" value="1"/>
</dbReference>
<dbReference type="Gene3D" id="3.40.50.300">
    <property type="entry name" value="P-loop containing nucleotide triphosphate hydrolases"/>
    <property type="match status" value="1"/>
</dbReference>
<dbReference type="GO" id="GO:0006260">
    <property type="term" value="P:DNA replication"/>
    <property type="evidence" value="ECO:0007669"/>
    <property type="project" value="UniProtKB-KW"/>
</dbReference>
<dbReference type="PROSITE" id="PS51199">
    <property type="entry name" value="SF4_HELICASE"/>
    <property type="match status" value="1"/>
</dbReference>
<evidence type="ECO:0000256" key="3">
    <source>
        <dbReference type="ARBA" id="ARBA00022741"/>
    </source>
</evidence>
<keyword evidence="4" id="KW-0378">Hydrolase</keyword>
<name>A0A0G0ZHS0_9BACT</name>
<dbReference type="Gene3D" id="1.10.860.10">
    <property type="entry name" value="DNAb Helicase, Chain A"/>
    <property type="match status" value="1"/>
</dbReference>
<dbReference type="InterPro" id="IPR036185">
    <property type="entry name" value="DNA_heli_DnaB-like_N_sf"/>
</dbReference>
<dbReference type="InterPro" id="IPR007694">
    <property type="entry name" value="DNA_helicase_DnaB-like_C"/>
</dbReference>
<protein>
    <recommendedName>
        <fullName evidence="9">DNA 5'-3' helicase</fullName>
        <ecNumber evidence="9">5.6.2.3</ecNumber>
    </recommendedName>
</protein>
<dbReference type="AlphaFoldDB" id="A0A0G0ZHS0"/>
<dbReference type="Pfam" id="PF00772">
    <property type="entry name" value="DnaB"/>
    <property type="match status" value="1"/>
</dbReference>
<dbReference type="GO" id="GO:0043139">
    <property type="term" value="F:5'-3' DNA helicase activity"/>
    <property type="evidence" value="ECO:0007669"/>
    <property type="project" value="UniProtKB-EC"/>
</dbReference>
<dbReference type="EC" id="5.6.2.3" evidence="9"/>
<sequence length="318" mass="35359">MSDERPIKSPLEAGFQDTKFRLPPQNIEAEISALGALMLDSEAAVKVVDILTSEDFYRPQHRLIFSVILELFEKSQPIDVISVSNRLKEKGVLEQAGGSAYLADLVNASPTASNVDLIQASVDISELGYREEENVDDLLDKAEKRIFSISQNTLSQKFTILGSALEEAWERIDYLHKNKNELRGVPTGFRDIDKVLAGLQKSDLIIVAARPSFGKTAFVLDIARHVAVEKNMPVGIFSLEMSTQQLVDRFIAAEAHVDLWKLRTGNLSESSDDFLRIRDALAKLSKAPLYIDDEVSNNVLQMRAMARRLQGLFAVNAA</sequence>